<gene>
    <name evidence="2" type="ORF">FPZ24_09170</name>
</gene>
<evidence type="ECO:0000256" key="1">
    <source>
        <dbReference type="SAM" id="SignalP"/>
    </source>
</evidence>
<dbReference type="AlphaFoldDB" id="A0A5B8LKM0"/>
<dbReference type="PANTHER" id="PTHR38075">
    <property type="entry name" value="DUF4139 DOMAIN-CONTAINING PROTEIN"/>
    <property type="match status" value="1"/>
</dbReference>
<accession>A0A5B8LKM0</accession>
<dbReference type="RefSeq" id="WP_146571312.1">
    <property type="nucleotide sequence ID" value="NZ_CP042306.1"/>
</dbReference>
<dbReference type="OrthoDB" id="9808067at2"/>
<dbReference type="EMBL" id="CP042306">
    <property type="protein sequence ID" value="QDZ07640.1"/>
    <property type="molecule type" value="Genomic_DNA"/>
</dbReference>
<proteinExistence type="predicted"/>
<evidence type="ECO:0000313" key="3">
    <source>
        <dbReference type="Proteomes" id="UP000315673"/>
    </source>
</evidence>
<reference evidence="2 3" key="1">
    <citation type="submission" date="2019-07" db="EMBL/GenBank/DDBJ databases">
        <title>Full genome sequence of Sphingomonas sp. 4R-6-7(HKS19).</title>
        <authorList>
            <person name="Im W.-T."/>
        </authorList>
    </citation>
    <scope>NUCLEOTIDE SEQUENCE [LARGE SCALE GENOMIC DNA]</scope>
    <source>
        <strain evidence="2 3">HKS19</strain>
    </source>
</reference>
<name>A0A5B8LKM0_9SPHN</name>
<feature type="signal peptide" evidence="1">
    <location>
        <begin position="1"/>
        <end position="17"/>
    </location>
</feature>
<sequence length="497" mass="54301">MRVGTILVLLMTPAAAAAQTAPQPSAQGDVSVTIYNNNQALVQDTRNLALIKGPNRIEFPDVANNIRPETVRLSLADSTIIEQNFDFDLLSPAALLQKAVGQTITIIRTNPATGVETRERAKVLANNGGVVLQIGTNIEVLRDDGLPVRVVYDSIPPNLRARPTLSVSVDSGAAGKRAGTLSYLTTGLGWNADYVALFDETKGVIDVQGWVTLRNTNNVAFDNAETVLVAGAPGEGRNGSAGLAPGSLAGTETSKRQRLGDFYLYPIDRRLTIAPNQQKQVSFLSVGNVPAKKIYRYRNDWLQESKDSISATSVLSFSSSKAGGLGDALPAGAVRVYIRDSKGQPQFIGENQIDHTPMGSMLDIPTGSAFDIKVKPELVKREPISGELWRRSIEYRVSFTSDKPGEVAVSKSVTYESRTFWRTSMKYTLTNARPNPVTVELIQGGLAQDWWWWGDWDVRVPNESIKGEQRSRDERVWKVDVPANGTVVVTADFDTRW</sequence>
<protein>
    <submittedName>
        <fullName evidence="2">DUF4139 domain-containing protein</fullName>
    </submittedName>
</protein>
<feature type="chain" id="PRO_5023086531" evidence="1">
    <location>
        <begin position="18"/>
        <end position="497"/>
    </location>
</feature>
<keyword evidence="3" id="KW-1185">Reference proteome</keyword>
<keyword evidence="1" id="KW-0732">Signal</keyword>
<evidence type="ECO:0000313" key="2">
    <source>
        <dbReference type="EMBL" id="QDZ07640.1"/>
    </source>
</evidence>
<dbReference type="Proteomes" id="UP000315673">
    <property type="component" value="Chromosome"/>
</dbReference>
<dbReference type="KEGG" id="spai:FPZ24_09170"/>
<dbReference type="PANTHER" id="PTHR38075:SF1">
    <property type="entry name" value="DUF4139 DOMAIN-CONTAINING PROTEIN"/>
    <property type="match status" value="1"/>
</dbReference>
<organism evidence="2 3">
    <name type="scientific">Sphingomonas panacisoli</name>
    <dbReference type="NCBI Taxonomy" id="1813879"/>
    <lineage>
        <taxon>Bacteria</taxon>
        <taxon>Pseudomonadati</taxon>
        <taxon>Pseudomonadota</taxon>
        <taxon>Alphaproteobacteria</taxon>
        <taxon>Sphingomonadales</taxon>
        <taxon>Sphingomonadaceae</taxon>
        <taxon>Sphingomonas</taxon>
    </lineage>
</organism>